<feature type="transmembrane region" description="Helical" evidence="1">
    <location>
        <begin position="68"/>
        <end position="90"/>
    </location>
</feature>
<dbReference type="OrthoDB" id="7597103at2"/>
<feature type="transmembrane region" description="Helical" evidence="1">
    <location>
        <begin position="96"/>
        <end position="117"/>
    </location>
</feature>
<dbReference type="AlphaFoldDB" id="A0A239ERN4"/>
<feature type="transmembrane region" description="Helical" evidence="1">
    <location>
        <begin position="12"/>
        <end position="34"/>
    </location>
</feature>
<keyword evidence="1" id="KW-1133">Transmembrane helix</keyword>
<proteinExistence type="predicted"/>
<name>A0A239ERN4_9SPHN</name>
<gene>
    <name evidence="2" type="ORF">SAMN06295912_10763</name>
</gene>
<dbReference type="Proteomes" id="UP000198281">
    <property type="component" value="Unassembled WGS sequence"/>
</dbReference>
<evidence type="ECO:0000313" key="3">
    <source>
        <dbReference type="Proteomes" id="UP000198281"/>
    </source>
</evidence>
<keyword evidence="1" id="KW-0472">Membrane</keyword>
<evidence type="ECO:0000313" key="2">
    <source>
        <dbReference type="EMBL" id="SNS47081.1"/>
    </source>
</evidence>
<protein>
    <submittedName>
        <fullName evidence="2">Uncharacterized protein</fullName>
    </submittedName>
</protein>
<reference evidence="3" key="1">
    <citation type="submission" date="2017-06" db="EMBL/GenBank/DDBJ databases">
        <authorList>
            <person name="Varghese N."/>
            <person name="Submissions S."/>
        </authorList>
    </citation>
    <scope>NUCLEOTIDE SEQUENCE [LARGE SCALE GENOMIC DNA]</scope>
    <source>
        <strain evidence="3">LNB2</strain>
    </source>
</reference>
<feature type="transmembrane region" description="Helical" evidence="1">
    <location>
        <begin position="40"/>
        <end position="61"/>
    </location>
</feature>
<keyword evidence="3" id="KW-1185">Reference proteome</keyword>
<keyword evidence="1" id="KW-0812">Transmembrane</keyword>
<accession>A0A239ERN4</accession>
<sequence>MTNHIFLRRILAIDAVSCLGMGAMLVLAAPALAGPFGLEAILLRGAGLLLLPLGLFIGWLASRAVPPAALVWIVILGNLGWGLESLLLIGQAKGTITAPGAGFVAAQGLFVLAMAALEYRGVRQIRQAN</sequence>
<evidence type="ECO:0000256" key="1">
    <source>
        <dbReference type="SAM" id="Phobius"/>
    </source>
</evidence>
<dbReference type="RefSeq" id="WP_089219180.1">
    <property type="nucleotide sequence ID" value="NZ_FZOS01000007.1"/>
</dbReference>
<organism evidence="2 3">
    <name type="scientific">Edaphosphingomonas laterariae</name>
    <dbReference type="NCBI Taxonomy" id="861865"/>
    <lineage>
        <taxon>Bacteria</taxon>
        <taxon>Pseudomonadati</taxon>
        <taxon>Pseudomonadota</taxon>
        <taxon>Alphaproteobacteria</taxon>
        <taxon>Sphingomonadales</taxon>
        <taxon>Rhizorhabdaceae</taxon>
        <taxon>Edaphosphingomonas</taxon>
    </lineage>
</organism>
<dbReference type="EMBL" id="FZOS01000007">
    <property type="protein sequence ID" value="SNS47081.1"/>
    <property type="molecule type" value="Genomic_DNA"/>
</dbReference>